<evidence type="ECO:0000313" key="1">
    <source>
        <dbReference type="EMBL" id="PVI01047.1"/>
    </source>
</evidence>
<evidence type="ECO:0008006" key="3">
    <source>
        <dbReference type="Google" id="ProtNLM"/>
    </source>
</evidence>
<accession>A0A2V1DSB2</accession>
<dbReference type="Proteomes" id="UP000244855">
    <property type="component" value="Unassembled WGS sequence"/>
</dbReference>
<keyword evidence="2" id="KW-1185">Reference proteome</keyword>
<evidence type="ECO:0000313" key="2">
    <source>
        <dbReference type="Proteomes" id="UP000244855"/>
    </source>
</evidence>
<reference evidence="1 2" key="1">
    <citation type="journal article" date="2018" name="Sci. Rep.">
        <title>Comparative genomics provides insights into the lifestyle and reveals functional heterogeneity of dark septate endophytic fungi.</title>
        <authorList>
            <person name="Knapp D.G."/>
            <person name="Nemeth J.B."/>
            <person name="Barry K."/>
            <person name="Hainaut M."/>
            <person name="Henrissat B."/>
            <person name="Johnson J."/>
            <person name="Kuo A."/>
            <person name="Lim J.H.P."/>
            <person name="Lipzen A."/>
            <person name="Nolan M."/>
            <person name="Ohm R.A."/>
            <person name="Tamas L."/>
            <person name="Grigoriev I.V."/>
            <person name="Spatafora J.W."/>
            <person name="Nagy L.G."/>
            <person name="Kovacs G.M."/>
        </authorList>
    </citation>
    <scope>NUCLEOTIDE SEQUENCE [LARGE SCALE GENOMIC DNA]</scope>
    <source>
        <strain evidence="1 2">DSE2036</strain>
    </source>
</reference>
<name>A0A2V1DSB2_9PLEO</name>
<gene>
    <name evidence="1" type="ORF">DM02DRAFT_654820</name>
</gene>
<dbReference type="EMBL" id="KZ805363">
    <property type="protein sequence ID" value="PVI01047.1"/>
    <property type="molecule type" value="Genomic_DNA"/>
</dbReference>
<sequence>MNLGASSDRRARVVVADISQEMLQHAAATPSNELLTPYFPDYLVSVKPIHKWTEVSATNMREGGTLVDGGYTYCEIDANLGYFFNGVSQPKDVTMQYLYNICSATAGFMLSQQIQKFRDWPKAFTSLISAQEFGQHS</sequence>
<proteinExistence type="predicted"/>
<dbReference type="AlphaFoldDB" id="A0A2V1DSB2"/>
<protein>
    <recommendedName>
        <fullName evidence="3">S-adenosyl-L-methionine-dependent methyltransferase</fullName>
    </recommendedName>
</protein>
<organism evidence="1 2">
    <name type="scientific">Periconia macrospinosa</name>
    <dbReference type="NCBI Taxonomy" id="97972"/>
    <lineage>
        <taxon>Eukaryota</taxon>
        <taxon>Fungi</taxon>
        <taxon>Dikarya</taxon>
        <taxon>Ascomycota</taxon>
        <taxon>Pezizomycotina</taxon>
        <taxon>Dothideomycetes</taxon>
        <taxon>Pleosporomycetidae</taxon>
        <taxon>Pleosporales</taxon>
        <taxon>Massarineae</taxon>
        <taxon>Periconiaceae</taxon>
        <taxon>Periconia</taxon>
    </lineage>
</organism>